<accession>A0A089NLC1</accession>
<reference evidence="2 3" key="1">
    <citation type="journal article" date="2014" name="PLoS ONE">
        <title>Genome Information of Methylobacterium oryzae, a Plant-Probiotic Methylotroph in the Phyllosphere.</title>
        <authorList>
            <person name="Kwak M.J."/>
            <person name="Jeong H."/>
            <person name="Madhaiyan M."/>
            <person name="Lee Y."/>
            <person name="Sa T.M."/>
            <person name="Oh T.K."/>
            <person name="Kim J.F."/>
        </authorList>
    </citation>
    <scope>NUCLEOTIDE SEQUENCE [LARGE SCALE GENOMIC DNA]</scope>
    <source>
        <strain evidence="2 3">CBMB20</strain>
    </source>
</reference>
<protein>
    <submittedName>
        <fullName evidence="2">Protein of unassigned function</fullName>
    </submittedName>
</protein>
<dbReference type="EMBL" id="CP003811">
    <property type="protein sequence ID" value="AIQ88167.1"/>
    <property type="molecule type" value="Genomic_DNA"/>
</dbReference>
<evidence type="ECO:0000256" key="1">
    <source>
        <dbReference type="SAM" id="MobiDB-lite"/>
    </source>
</evidence>
<dbReference type="AlphaFoldDB" id="A0A089NLC1"/>
<dbReference type="HOGENOM" id="CLU_3330032_0_0_5"/>
<keyword evidence="3" id="KW-1185">Reference proteome</keyword>
<organism evidence="2 3">
    <name type="scientific">Methylobacterium oryzae CBMB20</name>
    <dbReference type="NCBI Taxonomy" id="693986"/>
    <lineage>
        <taxon>Bacteria</taxon>
        <taxon>Pseudomonadati</taxon>
        <taxon>Pseudomonadota</taxon>
        <taxon>Alphaproteobacteria</taxon>
        <taxon>Hyphomicrobiales</taxon>
        <taxon>Methylobacteriaceae</taxon>
        <taxon>Methylobacterium</taxon>
    </lineage>
</organism>
<dbReference type="KEGG" id="mor:MOC_0412"/>
<name>A0A089NLC1_9HYPH</name>
<evidence type="ECO:0000313" key="3">
    <source>
        <dbReference type="Proteomes" id="UP000029492"/>
    </source>
</evidence>
<sequence length="38" mass="3953">MIIGTAQFLPVDAAAARRRPTRLASDRLTEEIGPGGGS</sequence>
<evidence type="ECO:0000313" key="2">
    <source>
        <dbReference type="EMBL" id="AIQ88167.1"/>
    </source>
</evidence>
<gene>
    <name evidence="2" type="ORF">MOC_0412</name>
</gene>
<dbReference type="Proteomes" id="UP000029492">
    <property type="component" value="Chromosome"/>
</dbReference>
<feature type="region of interest" description="Disordered" evidence="1">
    <location>
        <begin position="19"/>
        <end position="38"/>
    </location>
</feature>
<proteinExistence type="predicted"/>